<evidence type="ECO:0000313" key="9">
    <source>
        <dbReference type="Proteomes" id="UP001293593"/>
    </source>
</evidence>
<feature type="compositionally biased region" description="Basic and acidic residues" evidence="6">
    <location>
        <begin position="35"/>
        <end position="68"/>
    </location>
</feature>
<evidence type="ECO:0000256" key="1">
    <source>
        <dbReference type="ARBA" id="ARBA00004123"/>
    </source>
</evidence>
<evidence type="ECO:0000256" key="3">
    <source>
        <dbReference type="ARBA" id="ARBA00023125"/>
    </source>
</evidence>
<comment type="caution">
    <text evidence="8">The sequence shown here is derived from an EMBL/GenBank/DDBJ whole genome shotgun (WGS) entry which is preliminary data.</text>
</comment>
<dbReference type="PROSITE" id="PS50811">
    <property type="entry name" value="WRKY"/>
    <property type="match status" value="1"/>
</dbReference>
<dbReference type="SUPFAM" id="SSF118290">
    <property type="entry name" value="WRKY DNA-binding domain"/>
    <property type="match status" value="1"/>
</dbReference>
<evidence type="ECO:0000256" key="2">
    <source>
        <dbReference type="ARBA" id="ARBA00023015"/>
    </source>
</evidence>
<protein>
    <recommendedName>
        <fullName evidence="7">WRKY domain-containing protein</fullName>
    </recommendedName>
</protein>
<feature type="compositionally biased region" description="Basic and acidic residues" evidence="6">
    <location>
        <begin position="1"/>
        <end position="10"/>
    </location>
</feature>
<evidence type="ECO:0000256" key="6">
    <source>
        <dbReference type="SAM" id="MobiDB-lite"/>
    </source>
</evidence>
<dbReference type="PANTHER" id="PTHR31429">
    <property type="entry name" value="WRKY TRANSCRIPTION FACTOR 36-RELATED"/>
    <property type="match status" value="1"/>
</dbReference>
<dbReference type="SMART" id="SM00774">
    <property type="entry name" value="WRKY"/>
    <property type="match status" value="1"/>
</dbReference>
<evidence type="ECO:0000256" key="5">
    <source>
        <dbReference type="ARBA" id="ARBA00023242"/>
    </source>
</evidence>
<feature type="region of interest" description="Disordered" evidence="6">
    <location>
        <begin position="1"/>
        <end position="108"/>
    </location>
</feature>
<keyword evidence="2" id="KW-0805">Transcription regulation</keyword>
<dbReference type="GO" id="GO:0005634">
    <property type="term" value="C:nucleus"/>
    <property type="evidence" value="ECO:0007669"/>
    <property type="project" value="UniProtKB-SubCell"/>
</dbReference>
<dbReference type="Proteomes" id="UP001293593">
    <property type="component" value="Unassembled WGS sequence"/>
</dbReference>
<dbReference type="Gene3D" id="2.20.25.80">
    <property type="entry name" value="WRKY domain"/>
    <property type="match status" value="1"/>
</dbReference>
<keyword evidence="9" id="KW-1185">Reference proteome</keyword>
<comment type="subcellular location">
    <subcellularLocation>
        <location evidence="1">Nucleus</location>
    </subcellularLocation>
</comment>
<gene>
    <name evidence="8" type="ORF">QN277_021754</name>
</gene>
<keyword evidence="4" id="KW-0804">Transcription</keyword>
<dbReference type="GO" id="GO:0003700">
    <property type="term" value="F:DNA-binding transcription factor activity"/>
    <property type="evidence" value="ECO:0007669"/>
    <property type="project" value="InterPro"/>
</dbReference>
<name>A0AAE1JMF5_9FABA</name>
<feature type="compositionally biased region" description="Polar residues" evidence="6">
    <location>
        <begin position="166"/>
        <end position="175"/>
    </location>
</feature>
<sequence>MDHSPHRPSRELTFFSSDDFLPHNSDPTAGRQHPPLKEMDFFSRSVDKNCDSSPPHHQDPDHDDDRQDGNGSVPPTDRPVNTGLNLTRVGPGTSVEAHENPNTELMSTIRGELRRLHVENRKLRTMLDQITKSYSQLQAQQFIALQNKNPMKVEANGIGLGKQSRDPQPSANDASISDDKTQSVSAPSNNAEVMSNLREHHLTKLLGKRACPEDGFDRSSQSWESCKSTRLQESKRSDEQVSDQAPFRKARVSVRARSEAPLISDGCQWRKYGQKMAKGNPCPRAYYRCTMAVGCPVRKQVQRCAEDKTVLITTYEGNHNHPLPPAATAMANTTSAAAAMLLSGSTSSTSKEGLTHCAGYMGSMAYPYASLATLSASAPFPTITLDLTQVPNGMQLQRAHPSSSMPVMFHGIPQGQLTGHPMMFPQNLLQLGQRLPSNSSAMVETVSAAIASDPNLTAALAAAISSIIGASGGGGGAAGNNTVTAPTGAAINIPNSAFNPNLPVLPLSPQLPRSRTTLSTN</sequence>
<evidence type="ECO:0000313" key="8">
    <source>
        <dbReference type="EMBL" id="KAK4273330.1"/>
    </source>
</evidence>
<dbReference type="Pfam" id="PF03106">
    <property type="entry name" value="WRKY"/>
    <property type="match status" value="1"/>
</dbReference>
<dbReference type="GO" id="GO:0043565">
    <property type="term" value="F:sequence-specific DNA binding"/>
    <property type="evidence" value="ECO:0007669"/>
    <property type="project" value="InterPro"/>
</dbReference>
<dbReference type="InterPro" id="IPR044810">
    <property type="entry name" value="WRKY_plant"/>
</dbReference>
<feature type="region of interest" description="Disordered" evidence="6">
    <location>
        <begin position="157"/>
        <end position="189"/>
    </location>
</feature>
<feature type="region of interest" description="Disordered" evidence="6">
    <location>
        <begin position="213"/>
        <end position="246"/>
    </location>
</feature>
<feature type="domain" description="WRKY" evidence="7">
    <location>
        <begin position="258"/>
        <end position="324"/>
    </location>
</feature>
<dbReference type="EMBL" id="JAWXYG010000005">
    <property type="protein sequence ID" value="KAK4273330.1"/>
    <property type="molecule type" value="Genomic_DNA"/>
</dbReference>
<organism evidence="8 9">
    <name type="scientific">Acacia crassicarpa</name>
    <name type="common">northern wattle</name>
    <dbReference type="NCBI Taxonomy" id="499986"/>
    <lineage>
        <taxon>Eukaryota</taxon>
        <taxon>Viridiplantae</taxon>
        <taxon>Streptophyta</taxon>
        <taxon>Embryophyta</taxon>
        <taxon>Tracheophyta</taxon>
        <taxon>Spermatophyta</taxon>
        <taxon>Magnoliopsida</taxon>
        <taxon>eudicotyledons</taxon>
        <taxon>Gunneridae</taxon>
        <taxon>Pentapetalae</taxon>
        <taxon>rosids</taxon>
        <taxon>fabids</taxon>
        <taxon>Fabales</taxon>
        <taxon>Fabaceae</taxon>
        <taxon>Caesalpinioideae</taxon>
        <taxon>mimosoid clade</taxon>
        <taxon>Acacieae</taxon>
        <taxon>Acacia</taxon>
    </lineage>
</organism>
<keyword evidence="3" id="KW-0238">DNA-binding</keyword>
<dbReference type="InterPro" id="IPR003657">
    <property type="entry name" value="WRKY_dom"/>
</dbReference>
<evidence type="ECO:0000256" key="4">
    <source>
        <dbReference type="ARBA" id="ARBA00023163"/>
    </source>
</evidence>
<dbReference type="AlphaFoldDB" id="A0AAE1JMF5"/>
<dbReference type="PANTHER" id="PTHR31429:SF59">
    <property type="entry name" value="WRKY TRANSCRIPTION FACTOR 47-RELATED"/>
    <property type="match status" value="1"/>
</dbReference>
<dbReference type="FunFam" id="2.20.25.80:FF:000002">
    <property type="entry name" value="probable WRKY transcription factor 31"/>
    <property type="match status" value="1"/>
</dbReference>
<accession>A0AAE1JMF5</accession>
<reference evidence="8" key="1">
    <citation type="submission" date="2023-10" db="EMBL/GenBank/DDBJ databases">
        <title>Chromosome-level genome of the transformable northern wattle, Acacia crassicarpa.</title>
        <authorList>
            <person name="Massaro I."/>
            <person name="Sinha N.R."/>
            <person name="Poethig S."/>
            <person name="Leichty A.R."/>
        </authorList>
    </citation>
    <scope>NUCLEOTIDE SEQUENCE</scope>
    <source>
        <strain evidence="8">Acra3RX</strain>
        <tissue evidence="8">Leaf</tissue>
    </source>
</reference>
<dbReference type="InterPro" id="IPR036576">
    <property type="entry name" value="WRKY_dom_sf"/>
</dbReference>
<feature type="compositionally biased region" description="Polar residues" evidence="6">
    <location>
        <begin position="218"/>
        <end position="229"/>
    </location>
</feature>
<proteinExistence type="predicted"/>
<evidence type="ECO:0000259" key="7">
    <source>
        <dbReference type="PROSITE" id="PS50811"/>
    </source>
</evidence>
<feature type="compositionally biased region" description="Basic and acidic residues" evidence="6">
    <location>
        <begin position="230"/>
        <end position="239"/>
    </location>
</feature>
<keyword evidence="5" id="KW-0539">Nucleus</keyword>